<keyword evidence="2" id="KW-1185">Reference proteome</keyword>
<proteinExistence type="predicted"/>
<reference evidence="1" key="1">
    <citation type="submission" date="2024-09" db="EMBL/GenBank/DDBJ databases">
        <authorList>
            <person name="Liu J."/>
        </authorList>
    </citation>
    <scope>NUCLEOTIDE SEQUENCE</scope>
    <source>
        <strain evidence="1">NBU2967</strain>
    </source>
</reference>
<evidence type="ECO:0000313" key="1">
    <source>
        <dbReference type="EMBL" id="MFH6604745.1"/>
    </source>
</evidence>
<comment type="caution">
    <text evidence="1">The sequence shown here is derived from an EMBL/GenBank/DDBJ whole genome shotgun (WGS) entry which is preliminary data.</text>
</comment>
<organism evidence="1 2">
    <name type="scientific">Meishania litoralis</name>
    <dbReference type="NCBI Taxonomy" id="3434685"/>
    <lineage>
        <taxon>Bacteria</taxon>
        <taxon>Pseudomonadati</taxon>
        <taxon>Bacteroidota</taxon>
        <taxon>Flavobacteriia</taxon>
        <taxon>Flavobacteriales</taxon>
        <taxon>Flavobacteriaceae</taxon>
        <taxon>Meishania</taxon>
    </lineage>
</organism>
<protein>
    <submittedName>
        <fullName evidence="1">Response regulator transcription factor</fullName>
    </submittedName>
</protein>
<accession>A0ACC7LNE2</accession>
<dbReference type="EMBL" id="JBHFPV010000004">
    <property type="protein sequence ID" value="MFH6604745.1"/>
    <property type="molecule type" value="Genomic_DNA"/>
</dbReference>
<sequence>MNDRKYKLMLVEDDASLGYLLSEYLKMKDFEIVWTKDGHEALTEMEEQTFDLAILDVMMPKMDGFALATKIKEKYSDLPFIFLTAKSLKIDVLKGFSLGAVDYLKKPIDEEELVIRINSLLSRLTNSMAAEKTKKNIYSLGQYSFNDLNQELVFKDQVIHLTSRENQLLSFLLAHKNQLCRHRDILVTIWGKNDYFNKKSLNVFITHLRKYLEKDPNIKLENVHGQGFILRVADTKTEN</sequence>
<gene>
    <name evidence="1" type="ORF">ACEZ3G_14745</name>
</gene>
<name>A0ACC7LNE2_9FLAO</name>
<evidence type="ECO:0000313" key="2">
    <source>
        <dbReference type="Proteomes" id="UP001595191"/>
    </source>
</evidence>
<dbReference type="Proteomes" id="UP001595191">
    <property type="component" value="Unassembled WGS sequence"/>
</dbReference>